<proteinExistence type="predicted"/>
<accession>A0A4Z0Q767</accession>
<evidence type="ECO:0000313" key="2">
    <source>
        <dbReference type="Proteomes" id="UP000297549"/>
    </source>
</evidence>
<name>A0A4Z0Q767_9BACT</name>
<dbReference type="Proteomes" id="UP000297549">
    <property type="component" value="Unassembled WGS sequence"/>
</dbReference>
<dbReference type="SUPFAM" id="SSF49265">
    <property type="entry name" value="Fibronectin type III"/>
    <property type="match status" value="1"/>
</dbReference>
<dbReference type="RefSeq" id="WP_135462883.1">
    <property type="nucleotide sequence ID" value="NZ_SRLC01000001.1"/>
</dbReference>
<dbReference type="OrthoDB" id="1123245at2"/>
<dbReference type="Gene3D" id="2.60.40.10">
    <property type="entry name" value="Immunoglobulins"/>
    <property type="match status" value="3"/>
</dbReference>
<reference evidence="1 2" key="1">
    <citation type="submission" date="2019-04" db="EMBL/GenBank/DDBJ databases">
        <authorList>
            <person name="Feng G."/>
            <person name="Zhang J."/>
            <person name="Zhu H."/>
        </authorList>
    </citation>
    <scope>NUCLEOTIDE SEQUENCE [LARGE SCALE GENOMIC DNA]</scope>
    <source>
        <strain evidence="1 2">JCM 31653</strain>
    </source>
</reference>
<dbReference type="AlphaFoldDB" id="A0A4Z0Q767"/>
<gene>
    <name evidence="1" type="ORF">E5K00_08985</name>
</gene>
<sequence length="955" mass="104429">MNLSLPRSTGKWVMVLMVSVLALLGLHSTAEASHIRAGDIQAKSDTTYPFGDPRNNPRRIFFKMVLYTDFGLTPVDEPNVTIFFGDGTSSGLAGVPRFSRTQVTEDTYRNVYYFEHTYTADRSYTVSYIGEFRNTGVQNMTESATQSFYIATRITLNAGIAVNRSPVLTAPAIDKASRNQVFLHNPAAYDADGDSLTFELIPSQQAGSISTALANNNTPLPRVTTGYVLPNEVTPIGTKVPYLGNPGGGTAIFTIDRFTGQLVWNAPNRIGDFNAAFIVHEWRKTPSGSVIEIGTVIRDMQIVVKPTSNLRPTVNVPQDICVVAGVEVRKKVTATDPDNNPVILTAFGGMFGRANSPATFVQTGAGPTPPAQGIFKWTPECTDVAAQPYTVLFKAQDKPATGDVALIDEKVFRIRVVGPRPENVRAVQSQNNVRLTWNRYACQNASRLRIYRKEGPSTFPNDTCVTGIPASSGYVLIKDTTNVAAQSFLDRGDKSNLQRGRTYCYRIYAEFPSPAGGASLASLETCVTLDGRPALLTNVTVDRTDRTNGQVTVRWTEPLSSSPFSQPYGYRLFRGRGQNATKAQSKQVFTTTDLTSTSFVDAGRNTTDSTFTYFLDFFTAASAVPETAGPATTVRLSGTPNAAGTQINLSWAFTVPWKNNEPGHPTSIYRRSPGSPDFVLLDQVATGTTYTDTGAKRPLVQGETYTYYVQTNGTYGSPNLPDNLLNLSQELPVLLVPIPCPPVVTIRNDCEDLKTQALNRPGYFPAEGETYTNVLNWVLNPSDPTGCSTAIAYYRIFYRRTTDANFTLIDSTRGPSPNYSHTGLKEQAGCYRVQAVGAIGNRRSALSAEVCADNCIIFELPNIFTPNGDGINDTFRPRVSSPLRKVHFQAFNRWGVKVYDGDADPGINWTGNATSGERGRGIQVPDGVYYYLAEVEFADSKSTKITYKGWVEITH</sequence>
<protein>
    <submittedName>
        <fullName evidence="1">Gliding motility-associated C-terminal domain-containing protein</fullName>
    </submittedName>
</protein>
<organism evidence="1 2">
    <name type="scientific">Hymenobacter aquaticus</name>
    <dbReference type="NCBI Taxonomy" id="1867101"/>
    <lineage>
        <taxon>Bacteria</taxon>
        <taxon>Pseudomonadati</taxon>
        <taxon>Bacteroidota</taxon>
        <taxon>Cytophagia</taxon>
        <taxon>Cytophagales</taxon>
        <taxon>Hymenobacteraceae</taxon>
        <taxon>Hymenobacter</taxon>
    </lineage>
</organism>
<evidence type="ECO:0000313" key="1">
    <source>
        <dbReference type="EMBL" id="TGE25306.1"/>
    </source>
</evidence>
<dbReference type="InterPro" id="IPR036116">
    <property type="entry name" value="FN3_sf"/>
</dbReference>
<dbReference type="InterPro" id="IPR013783">
    <property type="entry name" value="Ig-like_fold"/>
</dbReference>
<comment type="caution">
    <text evidence="1">The sequence shown here is derived from an EMBL/GenBank/DDBJ whole genome shotgun (WGS) entry which is preliminary data.</text>
</comment>
<dbReference type="EMBL" id="SRLC01000001">
    <property type="protein sequence ID" value="TGE25306.1"/>
    <property type="molecule type" value="Genomic_DNA"/>
</dbReference>
<dbReference type="Pfam" id="PF13585">
    <property type="entry name" value="CHU_C"/>
    <property type="match status" value="1"/>
</dbReference>
<keyword evidence="2" id="KW-1185">Reference proteome</keyword>